<protein>
    <submittedName>
        <fullName evidence="1">Uncharacterized protein</fullName>
    </submittedName>
</protein>
<accession>A0A151WUW9</accession>
<name>A0A151WUW9_9HYME</name>
<gene>
    <name evidence="1" type="ORF">ALC60_09323</name>
</gene>
<evidence type="ECO:0000313" key="2">
    <source>
        <dbReference type="Proteomes" id="UP000075809"/>
    </source>
</evidence>
<evidence type="ECO:0000313" key="1">
    <source>
        <dbReference type="EMBL" id="KYQ51557.1"/>
    </source>
</evidence>
<keyword evidence="2" id="KW-1185">Reference proteome</keyword>
<proteinExistence type="predicted"/>
<sequence length="319" mass="36734">MAGRGGSSSWPRLRFPGALVVGAVMPRKLYDTPCVILARGNLDTCLRSPELLDCTVKCDDDENENDHDDDNDNDDDDHDDKRRFVGARWRLRFQPQHDASPLLSPEAKRHPELVPLTESRYGILRTSLEKKDDEKTRWCALDEKEVTERRRSETERDQIWISGLGWYVIRRTVGGRNGGFVGRSHRGGTLRVLRPAKYESPRMLLQYTSPSRTASGATRNHPTFATKRATLIFPPPWIRYEERVIERFEDSFAACISDSWCVTPPQGQVITQERELRQELKRNMLRPRAQYTRTTPHCVVVIRRHYNGKTGHDLSHCVA</sequence>
<organism evidence="1 2">
    <name type="scientific">Mycetomoellerius zeteki</name>
    <dbReference type="NCBI Taxonomy" id="64791"/>
    <lineage>
        <taxon>Eukaryota</taxon>
        <taxon>Metazoa</taxon>
        <taxon>Ecdysozoa</taxon>
        <taxon>Arthropoda</taxon>
        <taxon>Hexapoda</taxon>
        <taxon>Insecta</taxon>
        <taxon>Pterygota</taxon>
        <taxon>Neoptera</taxon>
        <taxon>Endopterygota</taxon>
        <taxon>Hymenoptera</taxon>
        <taxon>Apocrita</taxon>
        <taxon>Aculeata</taxon>
        <taxon>Formicoidea</taxon>
        <taxon>Formicidae</taxon>
        <taxon>Myrmicinae</taxon>
        <taxon>Mycetomoellerius</taxon>
    </lineage>
</organism>
<dbReference type="AlphaFoldDB" id="A0A151WUW9"/>
<dbReference type="EMBL" id="KQ982729">
    <property type="protein sequence ID" value="KYQ51557.1"/>
    <property type="molecule type" value="Genomic_DNA"/>
</dbReference>
<reference evidence="1 2" key="1">
    <citation type="submission" date="2015-09" db="EMBL/GenBank/DDBJ databases">
        <title>Trachymyrmex zeteki WGS genome.</title>
        <authorList>
            <person name="Nygaard S."/>
            <person name="Hu H."/>
            <person name="Boomsma J."/>
            <person name="Zhang G."/>
        </authorList>
    </citation>
    <scope>NUCLEOTIDE SEQUENCE [LARGE SCALE GENOMIC DNA]</scope>
    <source>
        <strain evidence="1">Tzet28-1</strain>
        <tissue evidence="1">Whole body</tissue>
    </source>
</reference>
<dbReference type="Proteomes" id="UP000075809">
    <property type="component" value="Unassembled WGS sequence"/>
</dbReference>